<dbReference type="Pfam" id="PF01042">
    <property type="entry name" value="Ribonuc_L-PSP"/>
    <property type="match status" value="1"/>
</dbReference>
<organism evidence="2 3">
    <name type="scientific">Phytohabitans aurantiacus</name>
    <dbReference type="NCBI Taxonomy" id="3016789"/>
    <lineage>
        <taxon>Bacteria</taxon>
        <taxon>Bacillati</taxon>
        <taxon>Actinomycetota</taxon>
        <taxon>Actinomycetes</taxon>
        <taxon>Micromonosporales</taxon>
        <taxon>Micromonosporaceae</taxon>
    </lineage>
</organism>
<accession>A0ABQ5R5M0</accession>
<dbReference type="SUPFAM" id="SSF55298">
    <property type="entry name" value="YjgF-like"/>
    <property type="match status" value="1"/>
</dbReference>
<dbReference type="Proteomes" id="UP001144280">
    <property type="component" value="Unassembled WGS sequence"/>
</dbReference>
<proteinExistence type="inferred from homology"/>
<dbReference type="PANTHER" id="PTHR11803:SF58">
    <property type="entry name" value="PROTEIN HMF1-RELATED"/>
    <property type="match status" value="1"/>
</dbReference>
<dbReference type="PANTHER" id="PTHR11803">
    <property type="entry name" value="2-IMINOBUTANOATE/2-IMINOPROPANOATE DEAMINASE RIDA"/>
    <property type="match status" value="1"/>
</dbReference>
<dbReference type="InterPro" id="IPR006175">
    <property type="entry name" value="YjgF/YER057c/UK114"/>
</dbReference>
<name>A0ABQ5R5M0_9ACTN</name>
<sequence length="127" mass="13301">MISDMIHNGVDSLPALGPYRPVVNAGGLLFVSAQTGIDPLTLELPGGDFKTECRQAFANLLTAVRAGGATASDIVRMTVLYTDLAYFDAINEVYAETFPLDPPARTAAVVQLPGGKRIAIDAIAVAP</sequence>
<keyword evidence="3" id="KW-1185">Reference proteome</keyword>
<dbReference type="EMBL" id="BSDI01000048">
    <property type="protein sequence ID" value="GLI01690.1"/>
    <property type="molecule type" value="Genomic_DNA"/>
</dbReference>
<comment type="similarity">
    <text evidence="1">Belongs to the RutC family.</text>
</comment>
<dbReference type="CDD" id="cd00448">
    <property type="entry name" value="YjgF_YER057c_UK114_family"/>
    <property type="match status" value="1"/>
</dbReference>
<dbReference type="RefSeq" id="WP_281902911.1">
    <property type="nucleotide sequence ID" value="NZ_BSDI01000048.1"/>
</dbReference>
<comment type="caution">
    <text evidence="2">The sequence shown here is derived from an EMBL/GenBank/DDBJ whole genome shotgun (WGS) entry which is preliminary data.</text>
</comment>
<evidence type="ECO:0000313" key="2">
    <source>
        <dbReference type="EMBL" id="GLI01690.1"/>
    </source>
</evidence>
<evidence type="ECO:0000313" key="3">
    <source>
        <dbReference type="Proteomes" id="UP001144280"/>
    </source>
</evidence>
<dbReference type="InterPro" id="IPR035959">
    <property type="entry name" value="RutC-like_sf"/>
</dbReference>
<evidence type="ECO:0000256" key="1">
    <source>
        <dbReference type="ARBA" id="ARBA00010552"/>
    </source>
</evidence>
<protein>
    <submittedName>
        <fullName evidence="2">Reactive intermediate/imine deaminase</fullName>
    </submittedName>
</protein>
<gene>
    <name evidence="2" type="ORF">Pa4123_69660</name>
</gene>
<reference evidence="2" key="1">
    <citation type="submission" date="2022-12" db="EMBL/GenBank/DDBJ databases">
        <title>New Phytohabitans aurantiacus sp. RD004123 nov., an actinomycete isolated from soil.</title>
        <authorList>
            <person name="Triningsih D.W."/>
            <person name="Harunari E."/>
            <person name="Igarashi Y."/>
        </authorList>
    </citation>
    <scope>NUCLEOTIDE SEQUENCE</scope>
    <source>
        <strain evidence="2">RD004123</strain>
    </source>
</reference>
<dbReference type="Gene3D" id="3.30.1330.40">
    <property type="entry name" value="RutC-like"/>
    <property type="match status" value="1"/>
</dbReference>